<dbReference type="PANTHER" id="PTHR43680">
    <property type="entry name" value="NITRATE REDUCTASE MOLYBDENUM COFACTOR ASSEMBLY CHAPERONE"/>
    <property type="match status" value="1"/>
</dbReference>
<dbReference type="Proteomes" id="UP000630923">
    <property type="component" value="Unassembled WGS sequence"/>
</dbReference>
<dbReference type="RefSeq" id="WP_191251673.1">
    <property type="nucleotide sequence ID" value="NZ_BNCI01000002.1"/>
</dbReference>
<proteinExistence type="predicted"/>
<dbReference type="InterPro" id="IPR003765">
    <property type="entry name" value="NO3_reductase_chaperone_NarJ"/>
</dbReference>
<keyword evidence="1" id="KW-0534">Nitrate assimilation</keyword>
<evidence type="ECO:0000256" key="1">
    <source>
        <dbReference type="ARBA" id="ARBA00023063"/>
    </source>
</evidence>
<keyword evidence="3" id="KW-1185">Reference proteome</keyword>
<dbReference type="NCBIfam" id="TIGR00684">
    <property type="entry name" value="narJ"/>
    <property type="match status" value="1"/>
</dbReference>
<sequence length="230" mass="25899">MKTFKIIGLLLSYPKEDMQIHVDELIETVSEEKLVPRAVERNLLEFMDKLANRNLLEIQEEYVATFDRSRGHSLYLFEHIHGESRDRGQAMVDLIGHYKSRGLELNVRELPDYLPMFLEFLSLCNPKEAQELLGEVVHIIAAVGAKLKAKGNDYHIVFKALASLTKAEINKDFVKQALAEDAARDDSFEALDKEWEDTPAFDGTGAVDCGTCPSAMPRPGVSPEISNVKH</sequence>
<accession>A0A919AS12</accession>
<dbReference type="GO" id="GO:0042128">
    <property type="term" value="P:nitrate assimilation"/>
    <property type="evidence" value="ECO:0007669"/>
    <property type="project" value="UniProtKB-KW"/>
</dbReference>
<name>A0A919AS12_9PROT</name>
<dbReference type="Pfam" id="PF02613">
    <property type="entry name" value="Nitrate_red_del"/>
    <property type="match status" value="1"/>
</dbReference>
<dbReference type="SUPFAM" id="SSF89155">
    <property type="entry name" value="TorD-like"/>
    <property type="match status" value="1"/>
</dbReference>
<dbReference type="GO" id="GO:0051131">
    <property type="term" value="P:chaperone-mediated protein complex assembly"/>
    <property type="evidence" value="ECO:0007669"/>
    <property type="project" value="InterPro"/>
</dbReference>
<dbReference type="PANTHER" id="PTHR43680:SF2">
    <property type="entry name" value="NITRATE REDUCTASE MOLYBDENUM COFACTOR ASSEMBLY CHAPERONE NARJ"/>
    <property type="match status" value="1"/>
</dbReference>
<comment type="caution">
    <text evidence="2">The sequence shown here is derived from an EMBL/GenBank/DDBJ whole genome shotgun (WGS) entry which is preliminary data.</text>
</comment>
<dbReference type="Gene3D" id="1.10.3480.10">
    <property type="entry name" value="TorD-like"/>
    <property type="match status" value="1"/>
</dbReference>
<evidence type="ECO:0000313" key="2">
    <source>
        <dbReference type="EMBL" id="GHF22256.1"/>
    </source>
</evidence>
<reference evidence="2" key="1">
    <citation type="journal article" date="2014" name="Int. J. Syst. Evol. Microbiol.">
        <title>Complete genome sequence of Corynebacterium casei LMG S-19264T (=DSM 44701T), isolated from a smear-ripened cheese.</title>
        <authorList>
            <consortium name="US DOE Joint Genome Institute (JGI-PGF)"/>
            <person name="Walter F."/>
            <person name="Albersmeier A."/>
            <person name="Kalinowski J."/>
            <person name="Ruckert C."/>
        </authorList>
    </citation>
    <scope>NUCLEOTIDE SEQUENCE</scope>
    <source>
        <strain evidence="2">KCTC 42590</strain>
    </source>
</reference>
<dbReference type="InterPro" id="IPR036411">
    <property type="entry name" value="TorD-like_sf"/>
</dbReference>
<gene>
    <name evidence="2" type="primary">narJ</name>
    <name evidence="2" type="ORF">GCM10017044_15470</name>
</gene>
<dbReference type="GO" id="GO:0016530">
    <property type="term" value="F:metallochaperone activity"/>
    <property type="evidence" value="ECO:0007669"/>
    <property type="project" value="TreeGrafter"/>
</dbReference>
<evidence type="ECO:0000313" key="3">
    <source>
        <dbReference type="Proteomes" id="UP000630923"/>
    </source>
</evidence>
<dbReference type="EMBL" id="BNCI01000002">
    <property type="protein sequence ID" value="GHF22256.1"/>
    <property type="molecule type" value="Genomic_DNA"/>
</dbReference>
<protein>
    <submittedName>
        <fullName evidence="2">Nitrate reductase molybdenum cofactor assembly chaperone</fullName>
    </submittedName>
</protein>
<dbReference type="GO" id="GO:0051082">
    <property type="term" value="F:unfolded protein binding"/>
    <property type="evidence" value="ECO:0007669"/>
    <property type="project" value="InterPro"/>
</dbReference>
<dbReference type="AlphaFoldDB" id="A0A919AS12"/>
<organism evidence="2 3">
    <name type="scientific">Kordiimonas sediminis</name>
    <dbReference type="NCBI Taxonomy" id="1735581"/>
    <lineage>
        <taxon>Bacteria</taxon>
        <taxon>Pseudomonadati</taxon>
        <taxon>Pseudomonadota</taxon>
        <taxon>Alphaproteobacteria</taxon>
        <taxon>Kordiimonadales</taxon>
        <taxon>Kordiimonadaceae</taxon>
        <taxon>Kordiimonas</taxon>
    </lineage>
</organism>
<reference evidence="2" key="2">
    <citation type="submission" date="2020-09" db="EMBL/GenBank/DDBJ databases">
        <authorList>
            <person name="Sun Q."/>
            <person name="Kim S."/>
        </authorList>
    </citation>
    <scope>NUCLEOTIDE SEQUENCE</scope>
    <source>
        <strain evidence="2">KCTC 42590</strain>
    </source>
</reference>
<dbReference type="InterPro" id="IPR020945">
    <property type="entry name" value="DMSO/NO3_reduct_chaperone"/>
</dbReference>